<dbReference type="RefSeq" id="XP_021298629.1">
    <property type="nucleotide sequence ID" value="XM_021442954.1"/>
</dbReference>
<dbReference type="Proteomes" id="UP000504621">
    <property type="component" value="Unplaced"/>
</dbReference>
<evidence type="ECO:0000313" key="3">
    <source>
        <dbReference type="RefSeq" id="XP_021298628.1"/>
    </source>
</evidence>
<evidence type="ECO:0000313" key="2">
    <source>
        <dbReference type="Proteomes" id="UP000504621"/>
    </source>
</evidence>
<dbReference type="PANTHER" id="PTHR34682:SF3">
    <property type="entry name" value="AT HOOK MOTIF-CONTAINING PROTEIN"/>
    <property type="match status" value="1"/>
</dbReference>
<feature type="region of interest" description="Disordered" evidence="1">
    <location>
        <begin position="129"/>
        <end position="178"/>
    </location>
</feature>
<evidence type="ECO:0000313" key="5">
    <source>
        <dbReference type="RefSeq" id="XP_021298630.1"/>
    </source>
</evidence>
<organism evidence="2 5">
    <name type="scientific">Herrania umbratica</name>
    <dbReference type="NCBI Taxonomy" id="108875"/>
    <lineage>
        <taxon>Eukaryota</taxon>
        <taxon>Viridiplantae</taxon>
        <taxon>Streptophyta</taxon>
        <taxon>Embryophyta</taxon>
        <taxon>Tracheophyta</taxon>
        <taxon>Spermatophyta</taxon>
        <taxon>Magnoliopsida</taxon>
        <taxon>eudicotyledons</taxon>
        <taxon>Gunneridae</taxon>
        <taxon>Pentapetalae</taxon>
        <taxon>rosids</taxon>
        <taxon>malvids</taxon>
        <taxon>Malvales</taxon>
        <taxon>Malvaceae</taxon>
        <taxon>Byttnerioideae</taxon>
        <taxon>Herrania</taxon>
    </lineage>
</organism>
<accession>A0A6J1BH61</accession>
<feature type="region of interest" description="Disordered" evidence="1">
    <location>
        <begin position="1"/>
        <end position="60"/>
    </location>
</feature>
<evidence type="ECO:0000256" key="1">
    <source>
        <dbReference type="SAM" id="MobiDB-lite"/>
    </source>
</evidence>
<sequence length="429" mass="45709">MSSQNQGASLCSSVDPPMKRKRGRPRKDESVQGESTPATPASDILKKNEQSVGTSNPASDEIVGQMVSGVIEGSFDAGYLLNVKVGDTNTHLRGVVFLPGRFTPITAANDVAPHAKMYKRKEIPVPFVNPQSQHHAVGPPSGQSEKPVEPKYDAPNLPDQGLDTRLQSGATAASESKSASILIPPASNLSINDTSLPLGQKFLQEQILGSRLLNDKSVGQDQSLEGFEAFKPMKGPSIDVETPKTSEPLSATFTATLPSTEIVNLKPQVEHQALSSDLKPQELVHDDVKSIDLSINQTPKFPEPEPQAMACEPNGIKMFEKQASSRQDIDISQDTQLEHAKKIICGDDISHMDGLSASDTATMTVTVPCSASTSLPVMIFGAETIPSESKPAAEESDVPRRVVPEVSSSSMAVNTNSVECIAKDAIPPA</sequence>
<keyword evidence="2" id="KW-1185">Reference proteome</keyword>
<feature type="region of interest" description="Disordered" evidence="1">
    <location>
        <begin position="387"/>
        <end position="409"/>
    </location>
</feature>
<gene>
    <name evidence="3 4 5" type="primary">LOC110427429</name>
</gene>
<dbReference type="RefSeq" id="XP_021298630.1">
    <property type="nucleotide sequence ID" value="XM_021442955.1"/>
</dbReference>
<feature type="compositionally biased region" description="Polar residues" evidence="1">
    <location>
        <begin position="1"/>
        <end position="12"/>
    </location>
</feature>
<dbReference type="InterPro" id="IPR045881">
    <property type="entry name" value="MNM1-like"/>
</dbReference>
<dbReference type="GeneID" id="110427429"/>
<evidence type="ECO:0000313" key="4">
    <source>
        <dbReference type="RefSeq" id="XP_021298629.1"/>
    </source>
</evidence>
<dbReference type="AlphaFoldDB" id="A0A6J1BH61"/>
<dbReference type="OrthoDB" id="1919336at2759"/>
<feature type="compositionally biased region" description="Polar residues" evidence="1">
    <location>
        <begin position="165"/>
        <end position="178"/>
    </location>
</feature>
<feature type="compositionally biased region" description="Basic and acidic residues" evidence="1">
    <location>
        <begin position="391"/>
        <end position="403"/>
    </location>
</feature>
<dbReference type="RefSeq" id="XP_021298628.1">
    <property type="nucleotide sequence ID" value="XM_021442953.1"/>
</dbReference>
<reference evidence="3 4" key="1">
    <citation type="submission" date="2025-04" db="UniProtKB">
        <authorList>
            <consortium name="RefSeq"/>
        </authorList>
    </citation>
    <scope>IDENTIFICATION</scope>
    <source>
        <tissue evidence="3 4">Leaf</tissue>
    </source>
</reference>
<name>A0A6J1BH61_9ROSI</name>
<protein>
    <submittedName>
        <fullName evidence="3 4">Uncharacterized protein LOC110427429</fullName>
    </submittedName>
</protein>
<dbReference type="PANTHER" id="PTHR34682">
    <property type="entry name" value="AT HOOK MOTIF-CONTAINING PROTEIN"/>
    <property type="match status" value="1"/>
</dbReference>
<proteinExistence type="predicted"/>